<reference evidence="1 2" key="1">
    <citation type="submission" date="2018-02" db="EMBL/GenBank/DDBJ databases">
        <title>8 Nocardia nova and 1 Nocardia cyriacigeorgica strain used for evolution to TMP-SMX.</title>
        <authorList>
            <person name="Mehta H."/>
            <person name="Weng J."/>
            <person name="Shamoo Y."/>
        </authorList>
    </citation>
    <scope>NUCLEOTIDE SEQUENCE [LARGE SCALE GENOMIC DNA]</scope>
    <source>
        <strain evidence="1 2">MDA3139</strain>
    </source>
</reference>
<gene>
    <name evidence="1" type="ORF">C5E45_32915</name>
</gene>
<proteinExistence type="predicted"/>
<dbReference type="RefSeq" id="WP_104380698.1">
    <property type="nucleotide sequence ID" value="NZ_PSZC01000039.1"/>
</dbReference>
<name>A0A2S6ACS2_9NOCA</name>
<sequence length="71" mass="8021">MSDIVTEIDRVLAEELAERELDRVVDLAQAGRAALRVHPWQRDLLRRVLQPGAFTLASLPLAWCRIGGTER</sequence>
<evidence type="ECO:0000313" key="2">
    <source>
        <dbReference type="Proteomes" id="UP000239874"/>
    </source>
</evidence>
<dbReference type="Proteomes" id="UP000239874">
    <property type="component" value="Unassembled WGS sequence"/>
</dbReference>
<dbReference type="AlphaFoldDB" id="A0A2S6ACS2"/>
<evidence type="ECO:0000313" key="1">
    <source>
        <dbReference type="EMBL" id="PPJ31894.1"/>
    </source>
</evidence>
<organism evidence="1 2">
    <name type="scientific">Nocardia nova</name>
    <dbReference type="NCBI Taxonomy" id="37330"/>
    <lineage>
        <taxon>Bacteria</taxon>
        <taxon>Bacillati</taxon>
        <taxon>Actinomycetota</taxon>
        <taxon>Actinomycetes</taxon>
        <taxon>Mycobacteriales</taxon>
        <taxon>Nocardiaceae</taxon>
        <taxon>Nocardia</taxon>
    </lineage>
</organism>
<comment type="caution">
    <text evidence="1">The sequence shown here is derived from an EMBL/GenBank/DDBJ whole genome shotgun (WGS) entry which is preliminary data.</text>
</comment>
<dbReference type="EMBL" id="PSZC01000039">
    <property type="protein sequence ID" value="PPJ31894.1"/>
    <property type="molecule type" value="Genomic_DNA"/>
</dbReference>
<protein>
    <submittedName>
        <fullName evidence="1">Uncharacterized protein</fullName>
    </submittedName>
</protein>
<accession>A0A2S6ACS2</accession>